<accession>A0ABR1KH55</accession>
<evidence type="ECO:0000313" key="2">
    <source>
        <dbReference type="EMBL" id="KAK7514767.1"/>
    </source>
</evidence>
<keyword evidence="3" id="KW-1185">Reference proteome</keyword>
<dbReference type="Proteomes" id="UP001363622">
    <property type="component" value="Unassembled WGS sequence"/>
</dbReference>
<name>A0ABR1KH55_9PEZI</name>
<dbReference type="EMBL" id="JBBPHU010000008">
    <property type="protein sequence ID" value="KAK7514767.1"/>
    <property type="molecule type" value="Genomic_DNA"/>
</dbReference>
<organism evidence="2 3">
    <name type="scientific">Phyllosticta citriasiana</name>
    <dbReference type="NCBI Taxonomy" id="595635"/>
    <lineage>
        <taxon>Eukaryota</taxon>
        <taxon>Fungi</taxon>
        <taxon>Dikarya</taxon>
        <taxon>Ascomycota</taxon>
        <taxon>Pezizomycotina</taxon>
        <taxon>Dothideomycetes</taxon>
        <taxon>Dothideomycetes incertae sedis</taxon>
        <taxon>Botryosphaeriales</taxon>
        <taxon>Phyllostictaceae</taxon>
        <taxon>Phyllosticta</taxon>
    </lineage>
</organism>
<proteinExistence type="predicted"/>
<gene>
    <name evidence="2" type="ORF">IWZ03DRAFT_224741</name>
</gene>
<evidence type="ECO:0000313" key="3">
    <source>
        <dbReference type="Proteomes" id="UP001363622"/>
    </source>
</evidence>
<feature type="region of interest" description="Disordered" evidence="1">
    <location>
        <begin position="1"/>
        <end position="64"/>
    </location>
</feature>
<protein>
    <submittedName>
        <fullName evidence="2">Uncharacterized protein</fullName>
    </submittedName>
</protein>
<reference evidence="2 3" key="1">
    <citation type="submission" date="2024-04" db="EMBL/GenBank/DDBJ databases">
        <title>Phyllosticta paracitricarpa is synonymous to the EU quarantine fungus P. citricarpa based on phylogenomic analyses.</title>
        <authorList>
            <consortium name="Lawrence Berkeley National Laboratory"/>
            <person name="Van Ingen-Buijs V.A."/>
            <person name="Van Westerhoven A.C."/>
            <person name="Haridas S."/>
            <person name="Skiadas P."/>
            <person name="Martin F."/>
            <person name="Groenewald J.Z."/>
            <person name="Crous P.W."/>
            <person name="Seidl M.F."/>
        </authorList>
    </citation>
    <scope>NUCLEOTIDE SEQUENCE [LARGE SCALE GENOMIC DNA]</scope>
    <source>
        <strain evidence="2 3">CBS 123371</strain>
    </source>
</reference>
<comment type="caution">
    <text evidence="2">The sequence shown here is derived from an EMBL/GenBank/DDBJ whole genome shotgun (WGS) entry which is preliminary data.</text>
</comment>
<sequence length="236" mass="25953">MHAHAQPIPVGPWPSDPHCAAAPPRQAIFEATQRRRRRSSDEQVALTNRSASTRRNDRRRQAGRQAGRPLAFFAYASSISPTIPPLISLPRGLTACVVSSTSPLSSHSPSRTRAAHCRRHAPPIRHAARPPARSLARSCIHYLCVHPRWISTYVCALQPDWLAGLSCPALPCPALPCPALPCSVPSGCLSVVTCYHRHMEMYGGTVRRYVAAWVGSHWRCAIDTLFCCRVSGTERN</sequence>
<evidence type="ECO:0000256" key="1">
    <source>
        <dbReference type="SAM" id="MobiDB-lite"/>
    </source>
</evidence>